<dbReference type="EMBL" id="JH431646">
    <property type="status" value="NOT_ANNOTATED_CDS"/>
    <property type="molecule type" value="Genomic_DNA"/>
</dbReference>
<evidence type="ECO:0000313" key="2">
    <source>
        <dbReference type="Proteomes" id="UP000014500"/>
    </source>
</evidence>
<dbReference type="PhylomeDB" id="T1IXF7"/>
<keyword evidence="2" id="KW-1185">Reference proteome</keyword>
<accession>T1IXF7</accession>
<dbReference type="AlphaFoldDB" id="T1IXF7"/>
<organism evidence="1 2">
    <name type="scientific">Strigamia maritima</name>
    <name type="common">European centipede</name>
    <name type="synonym">Geophilus maritimus</name>
    <dbReference type="NCBI Taxonomy" id="126957"/>
    <lineage>
        <taxon>Eukaryota</taxon>
        <taxon>Metazoa</taxon>
        <taxon>Ecdysozoa</taxon>
        <taxon>Arthropoda</taxon>
        <taxon>Myriapoda</taxon>
        <taxon>Chilopoda</taxon>
        <taxon>Pleurostigmophora</taxon>
        <taxon>Geophilomorpha</taxon>
        <taxon>Linotaeniidae</taxon>
        <taxon>Strigamia</taxon>
    </lineage>
</organism>
<name>T1IXF7_STRMM</name>
<reference evidence="1" key="2">
    <citation type="submission" date="2015-02" db="UniProtKB">
        <authorList>
            <consortium name="EnsemblMetazoa"/>
        </authorList>
    </citation>
    <scope>IDENTIFICATION</scope>
</reference>
<proteinExistence type="predicted"/>
<sequence length="302" mass="35158">MSRDFLIYLYGRISFFGSYGKYINATKVVNKVWGIVMRAGLQDFASIERLFDSLILSVVGYGVEIWDRNTPDYIWRLEMGRPRLELLTIRRVFYFMLHILGMGDHRWPLRCLREDLLARPAGRGWWGDLSDLLRSVGSLALLKGLRKSESLELIGAYMEEVLRIKAEQDLQGCWARIDNSAYCPYYGQIKLCVGREDVMSDVTYHDSFRKMGSYGCIELQTKRLFTLKIRLAKIPSSIAILRQKFISYNNSKQMTAYRINQECTRNISGVMRYPCIEFPIIKMGDYDLDEIDDELELHNLFG</sequence>
<dbReference type="HOGENOM" id="CLU_922354_0_0_1"/>
<protein>
    <submittedName>
        <fullName evidence="1">Uncharacterized protein</fullName>
    </submittedName>
</protein>
<evidence type="ECO:0000313" key="1">
    <source>
        <dbReference type="EnsemblMetazoa" id="SMAR005889-PA"/>
    </source>
</evidence>
<reference evidence="2" key="1">
    <citation type="submission" date="2011-05" db="EMBL/GenBank/DDBJ databases">
        <authorList>
            <person name="Richards S.R."/>
            <person name="Qu J."/>
            <person name="Jiang H."/>
            <person name="Jhangiani S.N."/>
            <person name="Agravi P."/>
            <person name="Goodspeed R."/>
            <person name="Gross S."/>
            <person name="Mandapat C."/>
            <person name="Jackson L."/>
            <person name="Mathew T."/>
            <person name="Pu L."/>
            <person name="Thornton R."/>
            <person name="Saada N."/>
            <person name="Wilczek-Boney K.B."/>
            <person name="Lee S."/>
            <person name="Kovar C."/>
            <person name="Wu Y."/>
            <person name="Scherer S.E."/>
            <person name="Worley K.C."/>
            <person name="Muzny D.M."/>
            <person name="Gibbs R."/>
        </authorList>
    </citation>
    <scope>NUCLEOTIDE SEQUENCE</scope>
    <source>
        <strain evidence="2">Brora</strain>
    </source>
</reference>
<dbReference type="Proteomes" id="UP000014500">
    <property type="component" value="Unassembled WGS sequence"/>
</dbReference>
<dbReference type="EnsemblMetazoa" id="SMAR005889-RA">
    <property type="protein sequence ID" value="SMAR005889-PA"/>
    <property type="gene ID" value="SMAR005889"/>
</dbReference>